<evidence type="ECO:0000313" key="11">
    <source>
        <dbReference type="EMBL" id="STD54317.1"/>
    </source>
</evidence>
<keyword evidence="3 9" id="KW-1003">Cell membrane</keyword>
<feature type="transmembrane region" description="Helical" evidence="9">
    <location>
        <begin position="307"/>
        <end position="326"/>
    </location>
</feature>
<evidence type="ECO:0000256" key="9">
    <source>
        <dbReference type="HAMAP-Rule" id="MF_01148"/>
    </source>
</evidence>
<evidence type="ECO:0000256" key="5">
    <source>
        <dbReference type="ARBA" id="ARBA00022692"/>
    </source>
</evidence>
<evidence type="ECO:0000256" key="4">
    <source>
        <dbReference type="ARBA" id="ARBA00022679"/>
    </source>
</evidence>
<evidence type="ECO:0000256" key="6">
    <source>
        <dbReference type="ARBA" id="ARBA00022989"/>
    </source>
</evidence>
<keyword evidence="6 9" id="KW-1133">Transmembrane helix</keyword>
<comment type="subcellular location">
    <subcellularLocation>
        <location evidence="1 9">Cell membrane</location>
        <topology evidence="1 9">Multi-pass membrane protein</topology>
    </subcellularLocation>
</comment>
<dbReference type="RefSeq" id="WP_260391984.1">
    <property type="nucleotide sequence ID" value="NZ_RHPN01000009.1"/>
</dbReference>
<comment type="similarity">
    <text evidence="2 9">Belongs to the CN hydrolase family. Apolipoprotein N-acyltransferase subfamily.</text>
</comment>
<dbReference type="GO" id="GO:0005886">
    <property type="term" value="C:plasma membrane"/>
    <property type="evidence" value="ECO:0007669"/>
    <property type="project" value="UniProtKB-SubCell"/>
</dbReference>
<dbReference type="Proteomes" id="UP000254737">
    <property type="component" value="Unassembled WGS sequence"/>
</dbReference>
<keyword evidence="11" id="KW-0449">Lipoprotein</keyword>
<keyword evidence="8 9" id="KW-0012">Acyltransferase</keyword>
<evidence type="ECO:0000256" key="1">
    <source>
        <dbReference type="ARBA" id="ARBA00004651"/>
    </source>
</evidence>
<dbReference type="SUPFAM" id="SSF56317">
    <property type="entry name" value="Carbon-nitrogen hydrolase"/>
    <property type="match status" value="1"/>
</dbReference>
<dbReference type="HAMAP" id="MF_01148">
    <property type="entry name" value="Lnt"/>
    <property type="match status" value="1"/>
</dbReference>
<feature type="transmembrane region" description="Helical" evidence="9">
    <location>
        <begin position="275"/>
        <end position="295"/>
    </location>
</feature>
<dbReference type="EC" id="2.3.1.269" evidence="9"/>
<dbReference type="Pfam" id="PF20154">
    <property type="entry name" value="LNT_N"/>
    <property type="match status" value="1"/>
</dbReference>
<dbReference type="PROSITE" id="PS50263">
    <property type="entry name" value="CN_HYDROLASE"/>
    <property type="match status" value="1"/>
</dbReference>
<accession>A0A376G5V3</accession>
<keyword evidence="4 9" id="KW-0808">Transferase</keyword>
<feature type="transmembrane region" description="Helical" evidence="9">
    <location>
        <begin position="76"/>
        <end position="97"/>
    </location>
</feature>
<dbReference type="InterPro" id="IPR004563">
    <property type="entry name" value="Apolipo_AcylTrfase"/>
</dbReference>
<dbReference type="Pfam" id="PF00795">
    <property type="entry name" value="CN_hydrolase"/>
    <property type="match status" value="1"/>
</dbReference>
<evidence type="ECO:0000256" key="2">
    <source>
        <dbReference type="ARBA" id="ARBA00010065"/>
    </source>
</evidence>
<dbReference type="Gene3D" id="3.60.110.10">
    <property type="entry name" value="Carbon-nitrogen hydrolase"/>
    <property type="match status" value="1"/>
</dbReference>
<dbReference type="InterPro" id="IPR045378">
    <property type="entry name" value="LNT_N"/>
</dbReference>
<reference evidence="11 12" key="1">
    <citation type="submission" date="2018-06" db="EMBL/GenBank/DDBJ databases">
        <authorList>
            <consortium name="Pathogen Informatics"/>
            <person name="Doyle S."/>
        </authorList>
    </citation>
    <scope>NUCLEOTIDE SEQUENCE [LARGE SCALE GENOMIC DNA]</scope>
    <source>
        <strain evidence="11 12">NCTC13456</strain>
    </source>
</reference>
<feature type="transmembrane region" description="Helical" evidence="9">
    <location>
        <begin position="199"/>
        <end position="219"/>
    </location>
</feature>
<evidence type="ECO:0000256" key="3">
    <source>
        <dbReference type="ARBA" id="ARBA00022475"/>
    </source>
</evidence>
<feature type="transmembrane region" description="Helical" evidence="9">
    <location>
        <begin position="626"/>
        <end position="644"/>
    </location>
</feature>
<dbReference type="CDD" id="cd07571">
    <property type="entry name" value="ALP_N-acyl_transferase"/>
    <property type="match status" value="1"/>
</dbReference>
<dbReference type="STRING" id="343874.GCA_000805695_02415"/>
<evidence type="ECO:0000256" key="7">
    <source>
        <dbReference type="ARBA" id="ARBA00023136"/>
    </source>
</evidence>
<feature type="transmembrane region" description="Helical" evidence="9">
    <location>
        <begin position="6"/>
        <end position="37"/>
    </location>
</feature>
<evidence type="ECO:0000313" key="12">
    <source>
        <dbReference type="Proteomes" id="UP000254737"/>
    </source>
</evidence>
<dbReference type="NCBIfam" id="TIGR00546">
    <property type="entry name" value="lnt"/>
    <property type="match status" value="1"/>
</dbReference>
<protein>
    <recommendedName>
        <fullName evidence="9">Apolipoprotein N-acyltransferase</fullName>
        <shortName evidence="9">ALP N-acyltransferase</shortName>
        <ecNumber evidence="9">2.3.1.269</ecNumber>
    </recommendedName>
</protein>
<dbReference type="AlphaFoldDB" id="A0A376G5V3"/>
<feature type="transmembrane region" description="Helical" evidence="9">
    <location>
        <begin position="226"/>
        <end position="244"/>
    </location>
</feature>
<evidence type="ECO:0000256" key="8">
    <source>
        <dbReference type="ARBA" id="ARBA00023315"/>
    </source>
</evidence>
<comment type="function">
    <text evidence="9">Catalyzes the phospholipid dependent N-acylation of the N-terminal cysteine of apolipoprotein, the last step in lipoprotein maturation.</text>
</comment>
<comment type="caution">
    <text evidence="9">Lacks conserved residue(s) required for the propagation of feature annotation.</text>
</comment>
<comment type="catalytic activity">
    <reaction evidence="9">
        <text>N-terminal S-1,2-diacyl-sn-glyceryl-L-cysteinyl-[lipoprotein] + a glycerophospholipid = N-acyl-S-1,2-diacyl-sn-glyceryl-L-cysteinyl-[lipoprotein] + a 2-acyl-sn-glycero-3-phospholipid + H(+)</text>
        <dbReference type="Rhea" id="RHEA:48228"/>
        <dbReference type="Rhea" id="RHEA-COMP:14681"/>
        <dbReference type="Rhea" id="RHEA-COMP:14684"/>
        <dbReference type="ChEBI" id="CHEBI:15378"/>
        <dbReference type="ChEBI" id="CHEBI:136912"/>
        <dbReference type="ChEBI" id="CHEBI:140656"/>
        <dbReference type="ChEBI" id="CHEBI:140657"/>
        <dbReference type="ChEBI" id="CHEBI:140660"/>
        <dbReference type="EC" id="2.3.1.269"/>
    </reaction>
</comment>
<feature type="transmembrane region" description="Helical" evidence="9">
    <location>
        <begin position="160"/>
        <end position="179"/>
    </location>
</feature>
<evidence type="ECO:0000259" key="10">
    <source>
        <dbReference type="PROSITE" id="PS50263"/>
    </source>
</evidence>
<gene>
    <name evidence="9 11" type="primary">lnt</name>
    <name evidence="11" type="ORF">NCTC13456_00948</name>
</gene>
<keyword evidence="7 9" id="KW-0472">Membrane</keyword>
<dbReference type="InterPro" id="IPR003010">
    <property type="entry name" value="C-N_Hydrolase"/>
</dbReference>
<dbReference type="GO" id="GO:0016410">
    <property type="term" value="F:N-acyltransferase activity"/>
    <property type="evidence" value="ECO:0007669"/>
    <property type="project" value="UniProtKB-UniRule"/>
</dbReference>
<feature type="domain" description="CN hydrolase" evidence="10">
    <location>
        <begin position="341"/>
        <end position="613"/>
    </location>
</feature>
<feature type="transmembrane region" description="Helical" evidence="9">
    <location>
        <begin position="49"/>
        <end position="70"/>
    </location>
</feature>
<proteinExistence type="inferred from homology"/>
<organism evidence="11 12">
    <name type="scientific">Empedobacter falsenii</name>
    <dbReference type="NCBI Taxonomy" id="343874"/>
    <lineage>
        <taxon>Bacteria</taxon>
        <taxon>Pseudomonadati</taxon>
        <taxon>Bacteroidota</taxon>
        <taxon>Flavobacteriia</taxon>
        <taxon>Flavobacteriales</taxon>
        <taxon>Weeksellaceae</taxon>
        <taxon>Empedobacter</taxon>
    </lineage>
</organism>
<dbReference type="PANTHER" id="PTHR38686">
    <property type="entry name" value="APOLIPOPROTEIN N-ACYLTRANSFERASE"/>
    <property type="match status" value="1"/>
</dbReference>
<name>A0A376G5V3_9FLAO</name>
<comment type="pathway">
    <text evidence="9">Protein modification; lipoprotein biosynthesis (N-acyl transfer).</text>
</comment>
<keyword evidence="5 9" id="KW-0812">Transmembrane</keyword>
<sequence length="656" mass="75123">MKKYIAYAIILGLLFAFIWKIQIFPLQILLLIILMFIENKLSNEELSNKILKISGLSFLMFFIFNLIVTWSSISDVYSGISLIVNPLILSICFIIYHLMLNKTGQLKKYIAYAILSGLLLTAGWPSHGFPLLLFIGFVPLMLTEHQITQRAEFKKKGRKIFGLSFLAFFIWNAIVIWWLHYAQETDANGDLHNSWSAYLIPVVANSLFMSIVFQLYHFVKTKAGNLYGLVFLPAIWMSFDKLTLNWELTWPWFNLGNGFAKYYEWVQWYEYTGTFGGALWIWLVNITVFYYLTAYINKKEMRYLNKLGIYAGLLIAVPIGISYIIYANYEEKGKALDVLVLQPDLDPYNEKYMKDGLQIYEELKQLALKNIKPKTQFVVAPETAVPGSSALIFDNMYDDLIIQDIQQWTKTKKDLHFVTGASIMRIYPMQSLASETASVMRDGITWYDAYNSALQISGNDSIEVYHKSKLVPGVEIFPYRNILMPIIGEFMLNFGGTTKTLGIQPHRSVFKNKTNNATVAPVICYESIYGDYTTEYVREGANVIFTMTNDSWWGSTDGHRQLLLYGNLRAIENRRAIVRSANSGISAFVNQRGDIMKSLPYGEQGALNGTILMNSELTFYTKYGDVIARIALLVMGIILAYTLAQKLLYKQNKKKI</sequence>
<dbReference type="PANTHER" id="PTHR38686:SF1">
    <property type="entry name" value="APOLIPOPROTEIN N-ACYLTRANSFERASE"/>
    <property type="match status" value="1"/>
</dbReference>
<dbReference type="EMBL" id="UFXS01000001">
    <property type="protein sequence ID" value="STD54317.1"/>
    <property type="molecule type" value="Genomic_DNA"/>
</dbReference>
<dbReference type="GO" id="GO:0042158">
    <property type="term" value="P:lipoprotein biosynthetic process"/>
    <property type="evidence" value="ECO:0007669"/>
    <property type="project" value="UniProtKB-UniRule"/>
</dbReference>
<dbReference type="UniPathway" id="UPA00666"/>
<dbReference type="InterPro" id="IPR036526">
    <property type="entry name" value="C-N_Hydrolase_sf"/>
</dbReference>